<dbReference type="InParanoid" id="A0A6P8VG74"/>
<organism evidence="3 4">
    <name type="scientific">Gymnodraco acuticeps</name>
    <name type="common">Antarctic dragonfish</name>
    <dbReference type="NCBI Taxonomy" id="8218"/>
    <lineage>
        <taxon>Eukaryota</taxon>
        <taxon>Metazoa</taxon>
        <taxon>Chordata</taxon>
        <taxon>Craniata</taxon>
        <taxon>Vertebrata</taxon>
        <taxon>Euteleostomi</taxon>
        <taxon>Actinopterygii</taxon>
        <taxon>Neopterygii</taxon>
        <taxon>Teleostei</taxon>
        <taxon>Neoteleostei</taxon>
        <taxon>Acanthomorphata</taxon>
        <taxon>Eupercaria</taxon>
        <taxon>Perciformes</taxon>
        <taxon>Notothenioidei</taxon>
        <taxon>Bathydraconidae</taxon>
        <taxon>Gymnodraco</taxon>
    </lineage>
</organism>
<evidence type="ECO:0000313" key="4">
    <source>
        <dbReference type="RefSeq" id="XP_034089341.1"/>
    </source>
</evidence>
<dbReference type="Pfam" id="PF04935">
    <property type="entry name" value="SURF6"/>
    <property type="match status" value="1"/>
</dbReference>
<feature type="region of interest" description="Disordered" evidence="1">
    <location>
        <begin position="192"/>
        <end position="222"/>
    </location>
</feature>
<dbReference type="Proteomes" id="UP000515161">
    <property type="component" value="Unplaced"/>
</dbReference>
<dbReference type="KEGG" id="gacu:117557567"/>
<dbReference type="GeneID" id="117557567"/>
<feature type="region of interest" description="Disordered" evidence="1">
    <location>
        <begin position="249"/>
        <end position="275"/>
    </location>
</feature>
<feature type="compositionally biased region" description="Polar residues" evidence="1">
    <location>
        <begin position="200"/>
        <end position="211"/>
    </location>
</feature>
<dbReference type="PANTHER" id="PTHR47331:SF3">
    <property type="match status" value="1"/>
</dbReference>
<name>A0A6P8VG74_GYMAC</name>
<feature type="domain" description="Ribosomal RNA-processing protein 14/surfeit locus protein 6 C-terminal" evidence="2">
    <location>
        <begin position="187"/>
        <end position="252"/>
    </location>
</feature>
<dbReference type="RefSeq" id="XP_034089341.1">
    <property type="nucleotide sequence ID" value="XM_034233450.1"/>
</dbReference>
<evidence type="ECO:0000313" key="3">
    <source>
        <dbReference type="Proteomes" id="UP000515161"/>
    </source>
</evidence>
<sequence>MHELGLTGKKAQISLRTMGQERAIDSHIVFGLEVAGLTNDNFCELPQSYTQECMPASSGNIPRQADLQRWPHLKNVNLPEINAGIGLLIGTNVPKALEPLEVIRSVEDRPYASRRVIGPLEGVSGNAMDFDKPEVSVNRISVVNLDGPWQQQFSADFPECRLEEQAGCQERISSLRSLQRVFFQKCKKKSFKDEKKPHLKSQQKPSPSTAAQKGPAADKEMENRMKWTNVFYKAEGLGVKDDEDMLRSSLKEWGDQSENIVEKMQKQQEETEEHQ</sequence>
<dbReference type="OrthoDB" id="8046937at2759"/>
<reference evidence="4" key="1">
    <citation type="submission" date="2025-08" db="UniProtKB">
        <authorList>
            <consortium name="RefSeq"/>
        </authorList>
    </citation>
    <scope>IDENTIFICATION</scope>
</reference>
<accession>A0A6P8VG74</accession>
<evidence type="ECO:0000256" key="1">
    <source>
        <dbReference type="SAM" id="MobiDB-lite"/>
    </source>
</evidence>
<protein>
    <submittedName>
        <fullName evidence="4">Uncharacterized protein LOC117557567</fullName>
    </submittedName>
</protein>
<gene>
    <name evidence="4" type="primary">LOC117557567</name>
</gene>
<dbReference type="AlphaFoldDB" id="A0A6P8VG74"/>
<keyword evidence="3" id="KW-1185">Reference proteome</keyword>
<evidence type="ECO:0000259" key="2">
    <source>
        <dbReference type="Pfam" id="PF04935"/>
    </source>
</evidence>
<dbReference type="PANTHER" id="PTHR47331">
    <property type="entry name" value="PHD-TYPE DOMAIN-CONTAINING PROTEIN"/>
    <property type="match status" value="1"/>
</dbReference>
<dbReference type="InterPro" id="IPR029190">
    <property type="entry name" value="Rrp14/SURF6_C"/>
</dbReference>
<proteinExistence type="predicted"/>